<comment type="caution">
    <text evidence="1">The sequence shown here is derived from an EMBL/GenBank/DDBJ whole genome shotgun (WGS) entry which is preliminary data.</text>
</comment>
<reference evidence="1 2" key="1">
    <citation type="submission" date="2021-01" db="EMBL/GenBank/DDBJ databases">
        <title>Whole genome shotgun sequence of Actinoplanes durhamensis NBRC 14914.</title>
        <authorList>
            <person name="Komaki H."/>
            <person name="Tamura T."/>
        </authorList>
    </citation>
    <scope>NUCLEOTIDE SEQUENCE [LARGE SCALE GENOMIC DNA]</scope>
    <source>
        <strain evidence="1 2">NBRC 14914</strain>
    </source>
</reference>
<dbReference type="Proteomes" id="UP000637628">
    <property type="component" value="Unassembled WGS sequence"/>
</dbReference>
<dbReference type="Pfam" id="PF04555">
    <property type="entry name" value="XhoI"/>
    <property type="match status" value="1"/>
</dbReference>
<accession>A0ABQ3Z401</accession>
<dbReference type="EMBL" id="BOML01000048">
    <property type="protein sequence ID" value="GIE04546.1"/>
    <property type="molecule type" value="Genomic_DNA"/>
</dbReference>
<evidence type="ECO:0000313" key="2">
    <source>
        <dbReference type="Proteomes" id="UP000637628"/>
    </source>
</evidence>
<organism evidence="1 2">
    <name type="scientific">Paractinoplanes durhamensis</name>
    <dbReference type="NCBI Taxonomy" id="113563"/>
    <lineage>
        <taxon>Bacteria</taxon>
        <taxon>Bacillati</taxon>
        <taxon>Actinomycetota</taxon>
        <taxon>Actinomycetes</taxon>
        <taxon>Micromonosporales</taxon>
        <taxon>Micromonosporaceae</taxon>
        <taxon>Paractinoplanes</taxon>
    </lineage>
</organism>
<protein>
    <recommendedName>
        <fullName evidence="3">Restriction endonuclease XhoI</fullName>
    </recommendedName>
</protein>
<sequence>MDDAMEARLGAALLAWITVRNAQAASSVASGQAQQGRRSSVTGGRHLDAINQLVVDEVHGTGTAGLEVRTNRAATLAGYYRSSKSWDLVVLKDEVPVLAVEYKSMSGSEGKNLNNRADEIFGMAEDARQAELRGILPPRMRRAYVFIMGANEDSTRPVGVGNPLGNPDEEFQGASYLQRMAIMCRRMRESGLFHMAWAVAVEENPFNWYEPDSSVGWARFAADIRAAFPGGLPAPNPDLI</sequence>
<name>A0ABQ3Z401_9ACTN</name>
<evidence type="ECO:0000313" key="1">
    <source>
        <dbReference type="EMBL" id="GIE04546.1"/>
    </source>
</evidence>
<keyword evidence="2" id="KW-1185">Reference proteome</keyword>
<evidence type="ECO:0008006" key="3">
    <source>
        <dbReference type="Google" id="ProtNLM"/>
    </source>
</evidence>
<dbReference type="InterPro" id="IPR007636">
    <property type="entry name" value="Restrct_endonuc_II_XhoI"/>
</dbReference>
<gene>
    <name evidence="1" type="ORF">Adu01nite_58960</name>
</gene>
<proteinExistence type="predicted"/>